<dbReference type="AlphaFoldDB" id="A0A495IDL7"/>
<feature type="region of interest" description="Disordered" evidence="1">
    <location>
        <begin position="74"/>
        <end position="99"/>
    </location>
</feature>
<dbReference type="InterPro" id="IPR032716">
    <property type="entry name" value="ACC_epsilon"/>
</dbReference>
<organism evidence="2 3">
    <name type="scientific">Frondihabitans australicus</name>
    <dbReference type="NCBI Taxonomy" id="386892"/>
    <lineage>
        <taxon>Bacteria</taxon>
        <taxon>Bacillati</taxon>
        <taxon>Actinomycetota</taxon>
        <taxon>Actinomycetes</taxon>
        <taxon>Micrococcales</taxon>
        <taxon>Microbacteriaceae</taxon>
        <taxon>Frondihabitans</taxon>
    </lineage>
</organism>
<evidence type="ECO:0000256" key="1">
    <source>
        <dbReference type="SAM" id="MobiDB-lite"/>
    </source>
</evidence>
<dbReference type="Proteomes" id="UP000280008">
    <property type="component" value="Unassembled WGS sequence"/>
</dbReference>
<evidence type="ECO:0000313" key="2">
    <source>
        <dbReference type="EMBL" id="RKR73215.1"/>
    </source>
</evidence>
<feature type="region of interest" description="Disordered" evidence="1">
    <location>
        <begin position="1"/>
        <end position="37"/>
    </location>
</feature>
<proteinExistence type="predicted"/>
<dbReference type="GO" id="GO:0004658">
    <property type="term" value="F:propionyl-CoA carboxylase activity"/>
    <property type="evidence" value="ECO:0007669"/>
    <property type="project" value="InterPro"/>
</dbReference>
<evidence type="ECO:0000313" key="3">
    <source>
        <dbReference type="Proteomes" id="UP000280008"/>
    </source>
</evidence>
<accession>A0A495IDL7</accession>
<protein>
    <submittedName>
        <fullName evidence="2">Acyl-CoA carboxylase epsilon subunit-like protein</fullName>
    </submittedName>
</protein>
<dbReference type="GO" id="GO:0003989">
    <property type="term" value="F:acetyl-CoA carboxylase activity"/>
    <property type="evidence" value="ECO:0007669"/>
    <property type="project" value="InterPro"/>
</dbReference>
<dbReference type="EMBL" id="RBKS01000001">
    <property type="protein sequence ID" value="RKR73215.1"/>
    <property type="molecule type" value="Genomic_DNA"/>
</dbReference>
<reference evidence="2 3" key="1">
    <citation type="submission" date="2018-10" db="EMBL/GenBank/DDBJ databases">
        <title>Sequencing the genomes of 1000 actinobacteria strains.</title>
        <authorList>
            <person name="Klenk H.-P."/>
        </authorList>
    </citation>
    <scope>NUCLEOTIDE SEQUENCE [LARGE SCALE GENOMIC DNA]</scope>
    <source>
        <strain evidence="2 3">DSM 17894</strain>
    </source>
</reference>
<keyword evidence="3" id="KW-1185">Reference proteome</keyword>
<dbReference type="RefSeq" id="WP_245981336.1">
    <property type="nucleotide sequence ID" value="NZ_RBKS01000001.1"/>
</dbReference>
<gene>
    <name evidence="2" type="ORF">C8E83_0305</name>
</gene>
<sequence length="99" mass="9846">MTGRHAAGPVGLSGDEGPGAQDSNAAGAPADPAIRVVSGDPSAEELAAVTAVLAALVAEEAARAAAVVTPHVQSAWSESRRALRQPITPGPGQWGRHHG</sequence>
<comment type="caution">
    <text evidence="2">The sequence shown here is derived from an EMBL/GenBank/DDBJ whole genome shotgun (WGS) entry which is preliminary data.</text>
</comment>
<dbReference type="Pfam" id="PF13822">
    <property type="entry name" value="ACC_epsilon"/>
    <property type="match status" value="1"/>
</dbReference>
<name>A0A495IDL7_9MICO</name>